<dbReference type="GO" id="GO:0031267">
    <property type="term" value="F:small GTPase binding"/>
    <property type="evidence" value="ECO:0007669"/>
    <property type="project" value="TreeGrafter"/>
</dbReference>
<dbReference type="EMBL" id="GEEE01001237">
    <property type="protein sequence ID" value="JAP61988.1"/>
    <property type="molecule type" value="Transcribed_RNA"/>
</dbReference>
<dbReference type="PROSITE" id="PS51776">
    <property type="entry name" value="RH1"/>
    <property type="match status" value="1"/>
</dbReference>
<proteinExistence type="predicted"/>
<dbReference type="CDD" id="cd14445">
    <property type="entry name" value="RILP-like"/>
    <property type="match status" value="1"/>
</dbReference>
<dbReference type="InterPro" id="IPR051241">
    <property type="entry name" value="DZIP_RILPL"/>
</dbReference>
<dbReference type="AlphaFoldDB" id="A0A0V0JA69"/>
<keyword evidence="2" id="KW-0653">Protein transport</keyword>
<dbReference type="GO" id="GO:0036064">
    <property type="term" value="C:ciliary basal body"/>
    <property type="evidence" value="ECO:0007669"/>
    <property type="project" value="TreeGrafter"/>
</dbReference>
<feature type="coiled-coil region" evidence="4">
    <location>
        <begin position="198"/>
        <end position="281"/>
    </location>
</feature>
<dbReference type="PANTHER" id="PTHR21502">
    <property type="entry name" value="ZINC FINGER PROTEIN DZIP1"/>
    <property type="match status" value="1"/>
</dbReference>
<dbReference type="InterPro" id="IPR034744">
    <property type="entry name" value="RH2"/>
</dbReference>
<gene>
    <name evidence="7" type="primary">RIPL1</name>
    <name evidence="7" type="ORF">TR117405</name>
</gene>
<dbReference type="Pfam" id="PF11461">
    <property type="entry name" value="RILP"/>
    <property type="match status" value="1"/>
</dbReference>
<sequence>MLCFSSYFLHLPNVSSASVILDLTLASESDSTVDISTDSAYITSPCGETVSERPSFLSVFDVYDIAAAIGKEFETIIDKHGPDSVCSLMPKVIHILEELEDYASRLESQDGEILALQAAVDRIEFERLSHAQDRLRCEQEVLKLEQTWQAEAAEFKQIIHRLKDENMFLIRALDAAKVSDECPYGEVAETAGEEVRLMLRLKEVIDKQRIEIRALKRQLAQSSIDLDAIQQQANRLAKLNAVLRRKHGVSKRQAAQLAEDKSELETRLLAKEQLIQEMRDHVYRNSKNGSEQNALIDMATSTTFSLSASLISDSASSPTNEQVSQMSEEKLVRLLNTEGKMILDVPNSSRPRFTVDELRNALIERNELKSRIVEVEEELSVYNRAGDQDPPVQGPIDREPDEKLYFDQHRSSSGIQKFFKTLIDRLKN</sequence>
<protein>
    <submittedName>
        <fullName evidence="7">RILP-like protein 1</fullName>
    </submittedName>
</protein>
<dbReference type="Gene3D" id="6.10.230.10">
    <property type="match status" value="1"/>
</dbReference>
<dbReference type="SUPFAM" id="SSF161256">
    <property type="entry name" value="RILP dimerisation region"/>
    <property type="match status" value="1"/>
</dbReference>
<keyword evidence="1" id="KW-0813">Transport</keyword>
<evidence type="ECO:0000259" key="5">
    <source>
        <dbReference type="PROSITE" id="PS51776"/>
    </source>
</evidence>
<evidence type="ECO:0000259" key="6">
    <source>
        <dbReference type="PROSITE" id="PS51777"/>
    </source>
</evidence>
<feature type="coiled-coil region" evidence="4">
    <location>
        <begin position="358"/>
        <end position="385"/>
    </location>
</feature>
<dbReference type="GO" id="GO:0060271">
    <property type="term" value="P:cilium assembly"/>
    <property type="evidence" value="ECO:0007669"/>
    <property type="project" value="TreeGrafter"/>
</dbReference>
<dbReference type="PROSITE" id="PS51777">
    <property type="entry name" value="RH2"/>
    <property type="match status" value="1"/>
</dbReference>
<dbReference type="PANTHER" id="PTHR21502:SF4">
    <property type="entry name" value="RILP-LIKE PROTEIN HOMOLOG"/>
    <property type="match status" value="1"/>
</dbReference>
<evidence type="ECO:0000256" key="2">
    <source>
        <dbReference type="ARBA" id="ARBA00022927"/>
    </source>
</evidence>
<dbReference type="Gene3D" id="1.20.58.1770">
    <property type="match status" value="1"/>
</dbReference>
<feature type="domain" description="RH2" evidence="6">
    <location>
        <begin position="350"/>
        <end position="416"/>
    </location>
</feature>
<dbReference type="EMBL" id="GEEE01021452">
    <property type="protein sequence ID" value="JAP41773.1"/>
    <property type="molecule type" value="Transcribed_RNA"/>
</dbReference>
<dbReference type="GO" id="GO:0005737">
    <property type="term" value="C:cytoplasm"/>
    <property type="evidence" value="ECO:0007669"/>
    <property type="project" value="TreeGrafter"/>
</dbReference>
<dbReference type="EMBL" id="GEEE01004952">
    <property type="protein sequence ID" value="JAP58273.1"/>
    <property type="molecule type" value="Transcribed_RNA"/>
</dbReference>
<dbReference type="Pfam" id="PF09744">
    <property type="entry name" value="RH1"/>
    <property type="match status" value="1"/>
</dbReference>
<dbReference type="InterPro" id="IPR034743">
    <property type="entry name" value="RH1"/>
</dbReference>
<dbReference type="GO" id="GO:0015031">
    <property type="term" value="P:protein transport"/>
    <property type="evidence" value="ECO:0007669"/>
    <property type="project" value="UniProtKB-KW"/>
</dbReference>
<keyword evidence="3 4" id="KW-0175">Coiled coil</keyword>
<evidence type="ECO:0000256" key="1">
    <source>
        <dbReference type="ARBA" id="ARBA00022448"/>
    </source>
</evidence>
<dbReference type="InterPro" id="IPR021563">
    <property type="entry name" value="RILP_dimer"/>
</dbReference>
<evidence type="ECO:0000313" key="7">
    <source>
        <dbReference type="EMBL" id="JAP61988.1"/>
    </source>
</evidence>
<accession>A0A0V0JA69</accession>
<dbReference type="GO" id="GO:0051959">
    <property type="term" value="F:dynein light intermediate chain binding"/>
    <property type="evidence" value="ECO:0007669"/>
    <property type="project" value="TreeGrafter"/>
</dbReference>
<feature type="domain" description="RH1" evidence="5">
    <location>
        <begin position="45"/>
        <end position="133"/>
    </location>
</feature>
<evidence type="ECO:0000256" key="3">
    <source>
        <dbReference type="ARBA" id="ARBA00023054"/>
    </source>
</evidence>
<dbReference type="GO" id="GO:0046983">
    <property type="term" value="F:protein dimerization activity"/>
    <property type="evidence" value="ECO:0007669"/>
    <property type="project" value="InterPro"/>
</dbReference>
<organism evidence="7">
    <name type="scientific">Schistocephalus solidus</name>
    <name type="common">Tapeworm</name>
    <dbReference type="NCBI Taxonomy" id="70667"/>
    <lineage>
        <taxon>Eukaryota</taxon>
        <taxon>Metazoa</taxon>
        <taxon>Spiralia</taxon>
        <taxon>Lophotrochozoa</taxon>
        <taxon>Platyhelminthes</taxon>
        <taxon>Cestoda</taxon>
        <taxon>Eucestoda</taxon>
        <taxon>Diphyllobothriidea</taxon>
        <taxon>Diphyllobothriidae</taxon>
        <taxon>Schistocephalus</taxon>
    </lineage>
</organism>
<evidence type="ECO:0000256" key="4">
    <source>
        <dbReference type="SAM" id="Coils"/>
    </source>
</evidence>
<name>A0A0V0JA69_SCHSO</name>
<reference evidence="7" key="1">
    <citation type="submission" date="2016-01" db="EMBL/GenBank/DDBJ databases">
        <title>Reference transcriptome for the parasite Schistocephalus solidus: insights into the molecular evolution of parasitism.</title>
        <authorList>
            <person name="Hebert F.O."/>
            <person name="Grambauer S."/>
            <person name="Barber I."/>
            <person name="Landry C.R."/>
            <person name="Aubin-Horth N."/>
        </authorList>
    </citation>
    <scope>NUCLEOTIDE SEQUENCE</scope>
</reference>